<dbReference type="AlphaFoldDB" id="A0A9P7XRN7"/>
<dbReference type="SUPFAM" id="SSF54695">
    <property type="entry name" value="POZ domain"/>
    <property type="match status" value="1"/>
</dbReference>
<dbReference type="CDD" id="cd18186">
    <property type="entry name" value="BTB_POZ_ZBTB_KLHL-like"/>
    <property type="match status" value="1"/>
</dbReference>
<reference evidence="2" key="1">
    <citation type="submission" date="2021-06" db="EMBL/GenBank/DDBJ databases">
        <title>Genome Sequence of Mortierella hyaline Strain SCG-10, a Cold-Adapted, Nitrate-Reducing Fungus Isolated from Soil in Minnesota, USA.</title>
        <authorList>
            <person name="Aldossari N."/>
        </authorList>
    </citation>
    <scope>NUCLEOTIDE SEQUENCE</scope>
    <source>
        <strain evidence="2">SCG-10</strain>
    </source>
</reference>
<gene>
    <name evidence="2" type="ORF">KI688_003661</name>
</gene>
<evidence type="ECO:0000313" key="3">
    <source>
        <dbReference type="Proteomes" id="UP000707451"/>
    </source>
</evidence>
<accession>A0A9P7XRN7</accession>
<proteinExistence type="predicted"/>
<dbReference type="InterPro" id="IPR011333">
    <property type="entry name" value="SKP1/BTB/POZ_sf"/>
</dbReference>
<dbReference type="Pfam" id="PF00651">
    <property type="entry name" value="BTB"/>
    <property type="match status" value="1"/>
</dbReference>
<dbReference type="Proteomes" id="UP000707451">
    <property type="component" value="Unassembled WGS sequence"/>
</dbReference>
<evidence type="ECO:0000313" key="2">
    <source>
        <dbReference type="EMBL" id="KAG9064471.1"/>
    </source>
</evidence>
<organism evidence="2 3">
    <name type="scientific">Linnemannia hyalina</name>
    <dbReference type="NCBI Taxonomy" id="64524"/>
    <lineage>
        <taxon>Eukaryota</taxon>
        <taxon>Fungi</taxon>
        <taxon>Fungi incertae sedis</taxon>
        <taxon>Mucoromycota</taxon>
        <taxon>Mortierellomycotina</taxon>
        <taxon>Mortierellomycetes</taxon>
        <taxon>Mortierellales</taxon>
        <taxon>Mortierellaceae</taxon>
        <taxon>Linnemannia</taxon>
    </lineage>
</organism>
<keyword evidence="3" id="KW-1185">Reference proteome</keyword>
<protein>
    <recommendedName>
        <fullName evidence="1">BTB domain-containing protein</fullName>
    </recommendedName>
</protein>
<comment type="caution">
    <text evidence="2">The sequence shown here is derived from an EMBL/GenBank/DDBJ whole genome shotgun (WGS) entry which is preliminary data.</text>
</comment>
<dbReference type="InterPro" id="IPR000210">
    <property type="entry name" value="BTB/POZ_dom"/>
</dbReference>
<dbReference type="Gene3D" id="3.30.710.10">
    <property type="entry name" value="Potassium Channel Kv1.1, Chain A"/>
    <property type="match status" value="1"/>
</dbReference>
<dbReference type="OrthoDB" id="6359816at2759"/>
<feature type="domain" description="BTB" evidence="1">
    <location>
        <begin position="23"/>
        <end position="87"/>
    </location>
</feature>
<dbReference type="EMBL" id="JAHRHY010000014">
    <property type="protein sequence ID" value="KAG9064471.1"/>
    <property type="molecule type" value="Genomic_DNA"/>
</dbReference>
<evidence type="ECO:0000259" key="1">
    <source>
        <dbReference type="PROSITE" id="PS50097"/>
    </source>
</evidence>
<name>A0A9P7XRN7_9FUNG</name>
<dbReference type="PROSITE" id="PS50097">
    <property type="entry name" value="BTB"/>
    <property type="match status" value="1"/>
</dbReference>
<sequence>MDYPWDMSDIFAVYKDLLASDEGDILVKLKDGKQLKIISFLVKKRSSVFKTMLESSMQEAATGVVDLSTQYSLEAFREFMAYIYYNKPYTGSYLPVLFEILSIADYYEVDAYRTYISDRIIALITNVPICLMIASEALKHGTLTDEIYAKCLKLLMEALEPGRSECYDIHSGDTQAWCCSGHSTKNKATSRTLKPGFYTMNGQVACIDATIRYAVFSKGYTERCCIHRTKQSAPLTIGELPAFIVDDVKSAMTDDDKYESDTSY</sequence>